<gene>
    <name evidence="1" type="ORF">Q5Y72_19540</name>
</gene>
<comment type="caution">
    <text evidence="1">The sequence shown here is derived from an EMBL/GenBank/DDBJ whole genome shotgun (WGS) entry which is preliminary data.</text>
</comment>
<keyword evidence="1" id="KW-0547">Nucleotide-binding</keyword>
<dbReference type="GO" id="GO:0005524">
    <property type="term" value="F:ATP binding"/>
    <property type="evidence" value="ECO:0007669"/>
    <property type="project" value="UniProtKB-KW"/>
</dbReference>
<reference evidence="1 2" key="1">
    <citation type="submission" date="2023-08" db="EMBL/GenBank/DDBJ databases">
        <authorList>
            <person name="Park J.-S."/>
        </authorList>
    </citation>
    <scope>NUCLEOTIDE SEQUENCE [LARGE SCALE GENOMIC DNA]</scope>
    <source>
        <strain evidence="1 2">2205BS29-5</strain>
    </source>
</reference>
<name>A0ABT9JHG7_9RHOB</name>
<feature type="non-terminal residue" evidence="1">
    <location>
        <position position="199"/>
    </location>
</feature>
<dbReference type="Proteomes" id="UP001224997">
    <property type="component" value="Unassembled WGS sequence"/>
</dbReference>
<keyword evidence="2" id="KW-1185">Reference proteome</keyword>
<proteinExistence type="predicted"/>
<dbReference type="Pfam" id="PF13479">
    <property type="entry name" value="AAA_24"/>
    <property type="match status" value="1"/>
</dbReference>
<dbReference type="EMBL" id="JAVAMQ010000050">
    <property type="protein sequence ID" value="MDP5309262.1"/>
    <property type="molecule type" value="Genomic_DNA"/>
</dbReference>
<sequence length="199" mass="22130">MSLPIITADQRLAEPRGIKGCIFGKSGIGKTSLLWTLDPARTLFIDLEAGDLAIEGWPGDSIRPRTWAECRDFAVFIGGPNPALRDEQPYSPAHHAAVCQKFGDPAALDRYDTIFVDSITVAGRLCFQWCKGQPEAVSEKTGKPDVRGAYGLHGREMIAWLTHLQHTRGCNVWFVGILDEKFDDFNRRIFQPQIDGSKT</sequence>
<evidence type="ECO:0000313" key="2">
    <source>
        <dbReference type="Proteomes" id="UP001224997"/>
    </source>
</evidence>
<organism evidence="1 2">
    <name type="scientific">Paracoccus spongiarum</name>
    <dbReference type="NCBI Taxonomy" id="3064387"/>
    <lineage>
        <taxon>Bacteria</taxon>
        <taxon>Pseudomonadati</taxon>
        <taxon>Pseudomonadota</taxon>
        <taxon>Alphaproteobacteria</taxon>
        <taxon>Rhodobacterales</taxon>
        <taxon>Paracoccaceae</taxon>
        <taxon>Paracoccus</taxon>
    </lineage>
</organism>
<dbReference type="RefSeq" id="WP_305965055.1">
    <property type="nucleotide sequence ID" value="NZ_JAVAMQ010000050.1"/>
</dbReference>
<keyword evidence="1" id="KW-0067">ATP-binding</keyword>
<evidence type="ECO:0000313" key="1">
    <source>
        <dbReference type="EMBL" id="MDP5309262.1"/>
    </source>
</evidence>
<accession>A0ABT9JHG7</accession>
<protein>
    <submittedName>
        <fullName evidence="1">ATP-binding protein</fullName>
    </submittedName>
</protein>